<dbReference type="RefSeq" id="WP_142664982.1">
    <property type="nucleotide sequence ID" value="NZ_FXTK01000037.1"/>
</dbReference>
<dbReference type="InterPro" id="IPR006127">
    <property type="entry name" value="ZnuA-like"/>
</dbReference>
<proteinExistence type="inferred from homology"/>
<sequence length="304" mass="32506">MKRWLICTALALTPTWAGAASLDVIASFSILGDMAQQVGGDRIVLRTLVGPDADAHIYEPRPADAMALARADVVLTNGLEFEGFMDRLIAASDTDATIVVATDGADTLEDPNGGHYHFIDGKAIFHAGAHDPHAWQSIANAQVYVANIADAFCAADADGCDTYRANANAYTAELTKLDNEVRQMVADLPADHRTGVVPHNAYRYFTKAYGIEFLSPQGISTESEASAADVAGLIRDIRAKNARAIFSENIADNRMIEQIASEADLEVAGVLYSDALSPLDGPAPNYVDLMRHNAQTITQALSAK</sequence>
<dbReference type="GO" id="GO:0030313">
    <property type="term" value="C:cell envelope"/>
    <property type="evidence" value="ECO:0007669"/>
    <property type="project" value="UniProtKB-SubCell"/>
</dbReference>
<dbReference type="GO" id="GO:0007155">
    <property type="term" value="P:cell adhesion"/>
    <property type="evidence" value="ECO:0007669"/>
    <property type="project" value="InterPro"/>
</dbReference>
<evidence type="ECO:0000256" key="5">
    <source>
        <dbReference type="ARBA" id="ARBA00022729"/>
    </source>
</evidence>
<evidence type="ECO:0000256" key="3">
    <source>
        <dbReference type="ARBA" id="ARBA00022448"/>
    </source>
</evidence>
<keyword evidence="5 8" id="KW-0732">Signal</keyword>
<dbReference type="Gene3D" id="3.40.50.1980">
    <property type="entry name" value="Nitrogenase molybdenum iron protein domain"/>
    <property type="match status" value="2"/>
</dbReference>
<keyword evidence="3 6" id="KW-0813">Transport</keyword>
<dbReference type="InterPro" id="IPR006128">
    <property type="entry name" value="Lipoprotein_PsaA-like"/>
</dbReference>
<evidence type="ECO:0000313" key="10">
    <source>
        <dbReference type="Proteomes" id="UP000319014"/>
    </source>
</evidence>
<dbReference type="InterPro" id="IPR006129">
    <property type="entry name" value="AdhesinB"/>
</dbReference>
<feature type="coiled-coil region" evidence="7">
    <location>
        <begin position="160"/>
        <end position="187"/>
    </location>
</feature>
<evidence type="ECO:0000256" key="2">
    <source>
        <dbReference type="ARBA" id="ARBA00011028"/>
    </source>
</evidence>
<evidence type="ECO:0000256" key="8">
    <source>
        <dbReference type="SAM" id="SignalP"/>
    </source>
</evidence>
<dbReference type="InterPro" id="IPR047701">
    <property type="entry name" value="AztC-like"/>
</dbReference>
<dbReference type="AlphaFoldDB" id="A0A521FRL1"/>
<feature type="chain" id="PRO_5021896341" evidence="8">
    <location>
        <begin position="20"/>
        <end position="304"/>
    </location>
</feature>
<keyword evidence="4" id="KW-0479">Metal-binding</keyword>
<dbReference type="PRINTS" id="PR00690">
    <property type="entry name" value="ADHESNFAMILY"/>
</dbReference>
<keyword evidence="10" id="KW-1185">Reference proteome</keyword>
<reference evidence="9 10" key="1">
    <citation type="submission" date="2017-05" db="EMBL/GenBank/DDBJ databases">
        <authorList>
            <person name="Varghese N."/>
            <person name="Submissions S."/>
        </authorList>
    </citation>
    <scope>NUCLEOTIDE SEQUENCE [LARGE SCALE GENOMIC DNA]</scope>
    <source>
        <strain evidence="9 10">DSM 100094</strain>
    </source>
</reference>
<evidence type="ECO:0000313" key="9">
    <source>
        <dbReference type="EMBL" id="SMO98838.1"/>
    </source>
</evidence>
<dbReference type="InterPro" id="IPR050492">
    <property type="entry name" value="Bact_metal-bind_prot9"/>
</dbReference>
<dbReference type="Pfam" id="PF01297">
    <property type="entry name" value="ZnuA"/>
    <property type="match status" value="1"/>
</dbReference>
<dbReference type="Proteomes" id="UP000319014">
    <property type="component" value="Unassembled WGS sequence"/>
</dbReference>
<dbReference type="PRINTS" id="PR00691">
    <property type="entry name" value="ADHESINB"/>
</dbReference>
<protein>
    <submittedName>
        <fullName evidence="9">Zinc/manganese transport system substrate-binding protein</fullName>
    </submittedName>
</protein>
<comment type="subcellular location">
    <subcellularLocation>
        <location evidence="1">Cell envelope</location>
    </subcellularLocation>
</comment>
<dbReference type="NCBIfam" id="NF040870">
    <property type="entry name" value="AztC"/>
    <property type="match status" value="1"/>
</dbReference>
<evidence type="ECO:0000256" key="4">
    <source>
        <dbReference type="ARBA" id="ARBA00022723"/>
    </source>
</evidence>
<accession>A0A521FRL1</accession>
<evidence type="ECO:0000256" key="6">
    <source>
        <dbReference type="RuleBase" id="RU003512"/>
    </source>
</evidence>
<dbReference type="SUPFAM" id="SSF53807">
    <property type="entry name" value="Helical backbone' metal receptor"/>
    <property type="match status" value="1"/>
</dbReference>
<dbReference type="PANTHER" id="PTHR42953">
    <property type="entry name" value="HIGH-AFFINITY ZINC UPTAKE SYSTEM PROTEIN ZNUA-RELATED"/>
    <property type="match status" value="1"/>
</dbReference>
<dbReference type="PANTHER" id="PTHR42953:SF1">
    <property type="entry name" value="METAL-BINDING PROTEIN HI_0362-RELATED"/>
    <property type="match status" value="1"/>
</dbReference>
<feature type="signal peptide" evidence="8">
    <location>
        <begin position="1"/>
        <end position="19"/>
    </location>
</feature>
<evidence type="ECO:0000256" key="7">
    <source>
        <dbReference type="SAM" id="Coils"/>
    </source>
</evidence>
<comment type="similarity">
    <text evidence="2 6">Belongs to the bacterial solute-binding protein 9 family.</text>
</comment>
<keyword evidence="7" id="KW-0175">Coiled coil</keyword>
<organism evidence="9 10">
    <name type="scientific">Paracoccus laeviglucosivorans</name>
    <dbReference type="NCBI Taxonomy" id="1197861"/>
    <lineage>
        <taxon>Bacteria</taxon>
        <taxon>Pseudomonadati</taxon>
        <taxon>Pseudomonadota</taxon>
        <taxon>Alphaproteobacteria</taxon>
        <taxon>Rhodobacterales</taxon>
        <taxon>Paracoccaceae</taxon>
        <taxon>Paracoccus</taxon>
    </lineage>
</organism>
<dbReference type="EMBL" id="FXTK01000037">
    <property type="protein sequence ID" value="SMO98838.1"/>
    <property type="molecule type" value="Genomic_DNA"/>
</dbReference>
<gene>
    <name evidence="9" type="ORF">SAMN06265221_1379</name>
</gene>
<name>A0A521FRL1_9RHOB</name>
<dbReference type="GO" id="GO:0046872">
    <property type="term" value="F:metal ion binding"/>
    <property type="evidence" value="ECO:0007669"/>
    <property type="project" value="UniProtKB-KW"/>
</dbReference>
<dbReference type="OrthoDB" id="9793396at2"/>
<dbReference type="GO" id="GO:0030001">
    <property type="term" value="P:metal ion transport"/>
    <property type="evidence" value="ECO:0007669"/>
    <property type="project" value="InterPro"/>
</dbReference>
<evidence type="ECO:0000256" key="1">
    <source>
        <dbReference type="ARBA" id="ARBA00004196"/>
    </source>
</evidence>